<dbReference type="RefSeq" id="WP_021642881.1">
    <property type="nucleotide sequence ID" value="NZ_KE992969.1"/>
</dbReference>
<dbReference type="CDD" id="cd04196">
    <property type="entry name" value="GT_2_like_d"/>
    <property type="match status" value="1"/>
</dbReference>
<sequence length="306" mass="35839">MKKIVVLMSTYNGELYLREQIDSILSQKDIELYLKVRDDGSTDSTVEILNEYAQKGKLTFSMGENCGVGNSFMKLLYETEGQFDLYAFSDQDDIWLPNKLICAAKKLQEQKGPVLYASNQRLVDGNGKYLGLRYMTPPSCDYHQILCANQLSGCTMVFNRELFLLLKDKKRRPTQELLRNRIHDVWVAMVASISGSIFWDEESYILYRQHEKNVVGARKKGMKDRIAELNCKIREPGQRQGRSRLAREISNKFPEFIHNRCEDLFIYGYYNEKIGYKMKLLEDKSIRQFSHEAWWALYLKVMLHLF</sequence>
<dbReference type="SUPFAM" id="SSF53448">
    <property type="entry name" value="Nucleotide-diphospho-sugar transferases"/>
    <property type="match status" value="1"/>
</dbReference>
<organism evidence="2 3">
    <name type="scientific">[Clostridium] symbiosum ATCC 14940</name>
    <dbReference type="NCBI Taxonomy" id="411472"/>
    <lineage>
        <taxon>Bacteria</taxon>
        <taxon>Bacillati</taxon>
        <taxon>Bacillota</taxon>
        <taxon>Clostridia</taxon>
        <taxon>Lachnospirales</taxon>
        <taxon>Lachnospiraceae</taxon>
        <taxon>Otoolea</taxon>
    </lineage>
</organism>
<evidence type="ECO:0000313" key="3">
    <source>
        <dbReference type="Proteomes" id="UP000016491"/>
    </source>
</evidence>
<dbReference type="GO" id="GO:0016758">
    <property type="term" value="F:hexosyltransferase activity"/>
    <property type="evidence" value="ECO:0007669"/>
    <property type="project" value="UniProtKB-ARBA"/>
</dbReference>
<dbReference type="Pfam" id="PF00535">
    <property type="entry name" value="Glycos_transf_2"/>
    <property type="match status" value="1"/>
</dbReference>
<proteinExistence type="predicted"/>
<dbReference type="InterPro" id="IPR029044">
    <property type="entry name" value="Nucleotide-diphossugar_trans"/>
</dbReference>
<gene>
    <name evidence="2" type="ORF">CLOSYM_02172</name>
</gene>
<dbReference type="InterPro" id="IPR001173">
    <property type="entry name" value="Glyco_trans_2-like"/>
</dbReference>
<feature type="domain" description="Glycosyltransferase 2-like" evidence="1">
    <location>
        <begin position="6"/>
        <end position="127"/>
    </location>
</feature>
<dbReference type="EMBL" id="AWSU01000163">
    <property type="protein sequence ID" value="ERI77202.1"/>
    <property type="molecule type" value="Genomic_DNA"/>
</dbReference>
<evidence type="ECO:0000313" key="2">
    <source>
        <dbReference type="EMBL" id="ERI77202.1"/>
    </source>
</evidence>
<evidence type="ECO:0000259" key="1">
    <source>
        <dbReference type="Pfam" id="PF00535"/>
    </source>
</evidence>
<dbReference type="PANTHER" id="PTHR22916:SF3">
    <property type="entry name" value="UDP-GLCNAC:BETAGAL BETA-1,3-N-ACETYLGLUCOSAMINYLTRANSFERASE-LIKE PROTEIN 1"/>
    <property type="match status" value="1"/>
</dbReference>
<dbReference type="Proteomes" id="UP000016491">
    <property type="component" value="Unassembled WGS sequence"/>
</dbReference>
<accession>A0ABC9TY75</accession>
<protein>
    <submittedName>
        <fullName evidence="2">Glycosyltransferase, group 2 family protein</fullName>
    </submittedName>
</protein>
<reference evidence="2 3" key="1">
    <citation type="submission" date="2013-07" db="EMBL/GenBank/DDBJ databases">
        <authorList>
            <person name="Weinstock G."/>
            <person name="Sodergren E."/>
            <person name="Wylie T."/>
            <person name="Fulton L."/>
            <person name="Fulton R."/>
            <person name="Fronick C."/>
            <person name="O'Laughlin M."/>
            <person name="Godfrey J."/>
            <person name="Miner T."/>
            <person name="Herter B."/>
            <person name="Appelbaum E."/>
            <person name="Cordes M."/>
            <person name="Lek S."/>
            <person name="Wollam A."/>
            <person name="Pepin K.H."/>
            <person name="Palsikar V.B."/>
            <person name="Mitreva M."/>
            <person name="Wilson R.K."/>
        </authorList>
    </citation>
    <scope>NUCLEOTIDE SEQUENCE [LARGE SCALE GENOMIC DNA]</scope>
    <source>
        <strain evidence="2 3">ATCC 14940</strain>
    </source>
</reference>
<comment type="caution">
    <text evidence="2">The sequence shown here is derived from an EMBL/GenBank/DDBJ whole genome shotgun (WGS) entry which is preliminary data.</text>
</comment>
<dbReference type="PANTHER" id="PTHR22916">
    <property type="entry name" value="GLYCOSYLTRANSFERASE"/>
    <property type="match status" value="1"/>
</dbReference>
<dbReference type="AlphaFoldDB" id="A0ABC9TY75"/>
<dbReference type="Gene3D" id="3.90.550.10">
    <property type="entry name" value="Spore Coat Polysaccharide Biosynthesis Protein SpsA, Chain A"/>
    <property type="match status" value="1"/>
</dbReference>
<name>A0ABC9TY75_CLOSY</name>